<evidence type="ECO:0000256" key="1">
    <source>
        <dbReference type="ARBA" id="ARBA00022553"/>
    </source>
</evidence>
<keyword evidence="4" id="KW-0804">Transcription</keyword>
<feature type="compositionally biased region" description="Low complexity" evidence="6">
    <location>
        <begin position="969"/>
        <end position="978"/>
    </location>
</feature>
<keyword evidence="10" id="KW-1185">Reference proteome</keyword>
<feature type="region of interest" description="Disordered" evidence="6">
    <location>
        <begin position="1157"/>
        <end position="1185"/>
    </location>
</feature>
<organism evidence="9 10">
    <name type="scientific">Trichinella nelsoni</name>
    <dbReference type="NCBI Taxonomy" id="6336"/>
    <lineage>
        <taxon>Eukaryota</taxon>
        <taxon>Metazoa</taxon>
        <taxon>Ecdysozoa</taxon>
        <taxon>Nematoda</taxon>
        <taxon>Enoplea</taxon>
        <taxon>Dorylaimia</taxon>
        <taxon>Trichinellida</taxon>
        <taxon>Trichinellidae</taxon>
        <taxon>Trichinella</taxon>
    </lineage>
</organism>
<sequence>MEQHASSSSNTDRAVDCPDAAQVAALKRNFKEADQLLVTDDDCCKAGTLKSTSSHMTDCSESAGVSVGVADFGSHCSARSSSCGSLRDDDYLLNNTVDNDTVSFGHSVSLKDWKGARVLARPLDREDYYYSACIKLVRPNNAVVVEFDNVAQLNSLVVYQDVFTVSQFDILADQAPVPELVKIGMVVCARRNADQPHFELAEVVGISMMPVSFQLKFTTITTSNNNFPSIGQSRQSTGRVHSASPDVAYLWVSRANIRLLRPPWFEELSFEIQQRSSTKTGVSFVPFWPHQACVGGVPQLNTNLGSVTTSVAGSLMAAAPTDLQAEYELAVACPSTGAVHHHHLPSETGVEDLDEENQQMSFFLRIKQCNNRDFNVKKQDENSSETASEPSGYGNMSPRSNVSADGSTVRVSNVLTPLSSTDSHSTGDKCDIPERTDSAASSTENSNGNSANNGDGSGSSLLLKKKHQKGDVMLTPGGIRKKFNGKQWRRLCSKEGCNKESQRRGYCSRHLSLNGKAYGFDPCYASPNFLMMTSQDGYGLKESSGVDGLELSSAGHLYSPTMCMLDSSTGIDGSVGRGEFDDAMAVSSLISLAEAKHSILETQAMQGHNYRLDLTYSNVASETQQQQQLHVGTLLGDRLRTSSLSASLPYETAIRQSKFQHVLEENSDDKARCMIVKSSKQGGGDWNFTTGGRFTTDDRSALVSLSHAEDEDAAVATCHAMEDRTTAKDLETNLADSNEDVVTVDDHGQQQMLKKIVIETDDPDTSNVASNTRSPIGVGAAAGYLPQKQQHQLLTGNLTERVPCMSQESPSSDAACNFKSTEPVTAVRPAPTKLSATAAAAIYGHFHHQGMSNSFTAGTHLLQKLELSRLSLFGRPEAEVPLSSDPVLHSPATAGSESSVSSDQRSSDSTIISVGNASCCTSLPSTPTMVESDRHGAFKAYSTVNTTALTNAATVNVTAASATVDASSSIFASSPSSSGLDRLSPTMRSTDFGGSVRKKHSPVTAGSSSVASSQRSAQTSISDSSTDNKATEVGNGSTIVSEKSDAVDCSKAVFKRQDSNMDRVLSKVNFGAKFAQLPEFDPDECEASSLPTTPSQIVRTYFDKQKQTLPLETNDSTLLCSPSSCKQTPKTPSRRTGNFFFGANFNLDALMDPALRKSDQETDPSPVCSPRTPKTPLDSWEKSNSRKLLDERRRLVMELFEKEGMFPSATATTQFQTLHAEVFPTKQILQLKIREVRQKVMASVQSPATPSLHGASNPVPTTPLTPGLASESSSLALSFGVQHSPRDQCTEKLSVSHPPTTVTTSAGMVAVPEEIEMFGRGLFFQIAHDHRSRFDSMLFEKVDKLITAEALIRFHRDRHEHPTGIRIRIRCTCPNAPCNSVGRTLKPQCVNVNLASRSIGTTGLFSISLHHPCARSMRRASAKRSSLVTTMPPSIVTKWWEKKNENVPAAPKVPTCWPLERAFNDSQHGPETEPWFVDRSLVQFAPRCCSTWSGRCRWFSPSGRPWRRTISALAKSERAPGSRRPAPATPSPASRRRNKPTDLHWSRCSPSPHVWRRRNWQSASQSLPLCGSWSSRTEATSPSRSAPHQHRTMERSVDTSSGCLRGSLAFVHSAIGLPNGSVENVPDHHNSLDTINVIPIKQLKLAK</sequence>
<dbReference type="OrthoDB" id="2377365at2759"/>
<feature type="region of interest" description="Disordered" evidence="6">
    <location>
        <begin position="969"/>
        <end position="1037"/>
    </location>
</feature>
<dbReference type="InterPro" id="IPR058606">
    <property type="entry name" value="HTH_Cic_C"/>
</dbReference>
<feature type="compositionally biased region" description="Polar residues" evidence="6">
    <location>
        <begin position="397"/>
        <end position="424"/>
    </location>
</feature>
<protein>
    <submittedName>
        <fullName evidence="9">Putative transcription factor capicua</fullName>
    </submittedName>
</protein>
<dbReference type="InterPro" id="IPR032147">
    <property type="entry name" value="Cic_dom"/>
</dbReference>
<dbReference type="PANTHER" id="PTHR13059">
    <property type="entry name" value="HMG-BOX TRANSCRIPTION FACTOR BBX"/>
    <property type="match status" value="1"/>
</dbReference>
<feature type="region of interest" description="Disordered" evidence="6">
    <location>
        <begin position="1514"/>
        <end position="1550"/>
    </location>
</feature>
<evidence type="ECO:0000259" key="7">
    <source>
        <dbReference type="Pfam" id="PF16090"/>
    </source>
</evidence>
<dbReference type="EMBL" id="JYDL01000022">
    <property type="protein sequence ID" value="KRX23679.1"/>
    <property type="molecule type" value="Genomic_DNA"/>
</dbReference>
<proteinExistence type="predicted"/>
<evidence type="ECO:0000256" key="6">
    <source>
        <dbReference type="SAM" id="MobiDB-lite"/>
    </source>
</evidence>
<dbReference type="Pfam" id="PF16090">
    <property type="entry name" value="DUF4819"/>
    <property type="match status" value="1"/>
</dbReference>
<reference evidence="9 10" key="1">
    <citation type="submission" date="2015-01" db="EMBL/GenBank/DDBJ databases">
        <title>Evolution of Trichinella species and genotypes.</title>
        <authorList>
            <person name="Korhonen P.K."/>
            <person name="Edoardo P."/>
            <person name="Giuseppe L.R."/>
            <person name="Gasser R.B."/>
        </authorList>
    </citation>
    <scope>NUCLEOTIDE SEQUENCE [LARGE SCALE GENOMIC DNA]</scope>
    <source>
        <strain evidence="9">ISS37</strain>
    </source>
</reference>
<feature type="compositionally biased region" description="Polar residues" evidence="6">
    <location>
        <begin position="1021"/>
        <end position="1037"/>
    </location>
</feature>
<feature type="domain" description="Protein capicua homolog-like C-terminal tri-helical" evidence="8">
    <location>
        <begin position="1187"/>
        <end position="1241"/>
    </location>
</feature>
<feature type="region of interest" description="Disordered" evidence="6">
    <location>
        <begin position="881"/>
        <end position="907"/>
    </location>
</feature>
<name>A0A0V0SAJ6_9BILA</name>
<evidence type="ECO:0000256" key="2">
    <source>
        <dbReference type="ARBA" id="ARBA00023015"/>
    </source>
</evidence>
<feature type="non-terminal residue" evidence="9">
    <location>
        <position position="1647"/>
    </location>
</feature>
<keyword evidence="2" id="KW-0805">Transcription regulation</keyword>
<dbReference type="InterPro" id="IPR052412">
    <property type="entry name" value="CC-Dev_Transcription_Reg"/>
</dbReference>
<keyword evidence="1" id="KW-0597">Phosphoprotein</keyword>
<feature type="compositionally biased region" description="Polar residues" evidence="6">
    <location>
        <begin position="1568"/>
        <end position="1586"/>
    </location>
</feature>
<feature type="compositionally biased region" description="Low complexity" evidence="6">
    <location>
        <begin position="1002"/>
        <end position="1020"/>
    </location>
</feature>
<dbReference type="GO" id="GO:0000981">
    <property type="term" value="F:DNA-binding transcription factor activity, RNA polymerase II-specific"/>
    <property type="evidence" value="ECO:0007669"/>
    <property type="project" value="TreeGrafter"/>
</dbReference>
<feature type="region of interest" description="Disordered" evidence="6">
    <location>
        <begin position="1568"/>
        <end position="1595"/>
    </location>
</feature>
<evidence type="ECO:0000256" key="4">
    <source>
        <dbReference type="ARBA" id="ARBA00023163"/>
    </source>
</evidence>
<dbReference type="GO" id="GO:0005634">
    <property type="term" value="C:nucleus"/>
    <property type="evidence" value="ECO:0007669"/>
    <property type="project" value="TreeGrafter"/>
</dbReference>
<dbReference type="GO" id="GO:0000977">
    <property type="term" value="F:RNA polymerase II transcription regulatory region sequence-specific DNA binding"/>
    <property type="evidence" value="ECO:0007669"/>
    <property type="project" value="TreeGrafter"/>
</dbReference>
<dbReference type="Proteomes" id="UP000054630">
    <property type="component" value="Unassembled WGS sequence"/>
</dbReference>
<dbReference type="Pfam" id="PF25981">
    <property type="entry name" value="HTH_Cic_C"/>
    <property type="match status" value="1"/>
</dbReference>
<feature type="domain" description="Protein capicua homolog-like" evidence="7">
    <location>
        <begin position="169"/>
        <end position="268"/>
    </location>
</feature>
<evidence type="ECO:0000256" key="3">
    <source>
        <dbReference type="ARBA" id="ARBA00023125"/>
    </source>
</evidence>
<evidence type="ECO:0000259" key="8">
    <source>
        <dbReference type="Pfam" id="PF25981"/>
    </source>
</evidence>
<keyword evidence="5" id="KW-0539">Nucleus</keyword>
<comment type="caution">
    <text evidence="9">The sequence shown here is derived from an EMBL/GenBank/DDBJ whole genome shotgun (WGS) entry which is preliminary data.</text>
</comment>
<evidence type="ECO:0000313" key="10">
    <source>
        <dbReference type="Proteomes" id="UP000054630"/>
    </source>
</evidence>
<feature type="compositionally biased region" description="Basic and acidic residues" evidence="6">
    <location>
        <begin position="425"/>
        <end position="437"/>
    </location>
</feature>
<feature type="region of interest" description="Disordered" evidence="6">
    <location>
        <begin position="1244"/>
        <end position="1270"/>
    </location>
</feature>
<feature type="compositionally biased region" description="Low complexity" evidence="6">
    <location>
        <begin position="896"/>
        <end position="907"/>
    </location>
</feature>
<feature type="compositionally biased region" description="Low complexity" evidence="6">
    <location>
        <begin position="438"/>
        <end position="460"/>
    </location>
</feature>
<keyword evidence="3" id="KW-0238">DNA-binding</keyword>
<feature type="region of interest" description="Disordered" evidence="6">
    <location>
        <begin position="374"/>
        <end position="462"/>
    </location>
</feature>
<evidence type="ECO:0000313" key="9">
    <source>
        <dbReference type="EMBL" id="KRX23679.1"/>
    </source>
</evidence>
<dbReference type="PANTHER" id="PTHR13059:SF13">
    <property type="entry name" value="PROTEIN CAPICUA HOMOLOG"/>
    <property type="match status" value="1"/>
</dbReference>
<accession>A0A0V0SAJ6</accession>
<evidence type="ECO:0000256" key="5">
    <source>
        <dbReference type="ARBA" id="ARBA00023242"/>
    </source>
</evidence>
<gene>
    <name evidence="9" type="primary">cic</name>
    <name evidence="9" type="ORF">T07_9156</name>
</gene>